<gene>
    <name evidence="2" type="ORF">OH76DRAFT_248132</name>
</gene>
<name>A0A371CLK1_9APHY</name>
<accession>A0A371CLK1</accession>
<proteinExistence type="predicted"/>
<dbReference type="OrthoDB" id="2749899at2759"/>
<dbReference type="Proteomes" id="UP000256964">
    <property type="component" value="Unassembled WGS sequence"/>
</dbReference>
<evidence type="ECO:0000313" key="2">
    <source>
        <dbReference type="EMBL" id="RDX41159.1"/>
    </source>
</evidence>
<dbReference type="AlphaFoldDB" id="A0A371CLK1"/>
<feature type="signal peptide" evidence="1">
    <location>
        <begin position="1"/>
        <end position="15"/>
    </location>
</feature>
<reference evidence="2 3" key="1">
    <citation type="journal article" date="2018" name="Biotechnol. Biofuels">
        <title>Integrative visual omics of the white-rot fungus Polyporus brumalis exposes the biotechnological potential of its oxidative enzymes for delignifying raw plant biomass.</title>
        <authorList>
            <person name="Miyauchi S."/>
            <person name="Rancon A."/>
            <person name="Drula E."/>
            <person name="Hage H."/>
            <person name="Chaduli D."/>
            <person name="Favel A."/>
            <person name="Grisel S."/>
            <person name="Henrissat B."/>
            <person name="Herpoel-Gimbert I."/>
            <person name="Ruiz-Duenas F.J."/>
            <person name="Chevret D."/>
            <person name="Hainaut M."/>
            <person name="Lin J."/>
            <person name="Wang M."/>
            <person name="Pangilinan J."/>
            <person name="Lipzen A."/>
            <person name="Lesage-Meessen L."/>
            <person name="Navarro D."/>
            <person name="Riley R."/>
            <person name="Grigoriev I.V."/>
            <person name="Zhou S."/>
            <person name="Raouche S."/>
            <person name="Rosso M.N."/>
        </authorList>
    </citation>
    <scope>NUCLEOTIDE SEQUENCE [LARGE SCALE GENOMIC DNA]</scope>
    <source>
        <strain evidence="2 3">BRFM 1820</strain>
    </source>
</reference>
<evidence type="ECO:0000313" key="3">
    <source>
        <dbReference type="Proteomes" id="UP000256964"/>
    </source>
</evidence>
<evidence type="ECO:0000256" key="1">
    <source>
        <dbReference type="SAM" id="SignalP"/>
    </source>
</evidence>
<sequence length="164" mass="17118">MVLVASLAFVAFAFGLCSHGASVTEKAHLVTRASEFTPEPVNGTTLVPGSTFPFSYQPSDSCHGCFSPISVYLSTSPPTAVDITSSGELANGTFVAFLGDFDIPNCGFPLPGGNPPPPPSELLTPTLAIADGTTLYFSVVETFLQCPPIGQTEFGLYTITLTYA</sequence>
<keyword evidence="1" id="KW-0732">Signal</keyword>
<protein>
    <recommendedName>
        <fullName evidence="4">Phosphatidylglycerol/phosphatidylinositol transfer protein</fullName>
    </recommendedName>
</protein>
<evidence type="ECO:0008006" key="4">
    <source>
        <dbReference type="Google" id="ProtNLM"/>
    </source>
</evidence>
<keyword evidence="3" id="KW-1185">Reference proteome</keyword>
<organism evidence="2 3">
    <name type="scientific">Lentinus brumalis</name>
    <dbReference type="NCBI Taxonomy" id="2498619"/>
    <lineage>
        <taxon>Eukaryota</taxon>
        <taxon>Fungi</taxon>
        <taxon>Dikarya</taxon>
        <taxon>Basidiomycota</taxon>
        <taxon>Agaricomycotina</taxon>
        <taxon>Agaricomycetes</taxon>
        <taxon>Polyporales</taxon>
        <taxon>Polyporaceae</taxon>
        <taxon>Lentinus</taxon>
    </lineage>
</organism>
<dbReference type="EMBL" id="KZ857521">
    <property type="protein sequence ID" value="RDX41159.1"/>
    <property type="molecule type" value="Genomic_DNA"/>
</dbReference>
<feature type="chain" id="PRO_5016935888" description="Phosphatidylglycerol/phosphatidylinositol transfer protein" evidence="1">
    <location>
        <begin position="16"/>
        <end position="164"/>
    </location>
</feature>